<dbReference type="SUPFAM" id="SSF141130">
    <property type="entry name" value="Acetamidase/Formamidase-like"/>
    <property type="match status" value="1"/>
</dbReference>
<dbReference type="Pfam" id="PF03069">
    <property type="entry name" value="FmdA_AmdA"/>
    <property type="match status" value="1"/>
</dbReference>
<accession>D3AL39</accession>
<proteinExistence type="predicted"/>
<dbReference type="Gene3D" id="2.60.120.580">
    <property type="entry name" value="Acetamidase/Formamidase-like domains"/>
    <property type="match status" value="1"/>
</dbReference>
<evidence type="ECO:0000313" key="1">
    <source>
        <dbReference type="EMBL" id="EFC97461.1"/>
    </source>
</evidence>
<sequence>MKSPAAKLNRIRRIEMKVITKDFITNVLSKDNAACASIRSGETVVFETYDCFTNQFLPEEATFENVVRKPGNPATGPLYIEGAMPGDMLRIEILDIELGPVGIVMLGPGSGSERTEFPEKILKRVPVKDGKAYYDGKVEIPVEPMIGVIGVAPAAEGVSTITPMDHGGNMDCTQIKKGAVLYLPVFVEGGLLSMGDFHAIMGDGEVEDCGLEIEGRATVHVDVVRNQYCVPYPMIETEDRLITIASAEDVEGAWRAATRQMFDFMREKIGMSVSDAGMLLTMTGSLIICQTVNPMKTVRMELPRYITKGYGFYSIFGS</sequence>
<gene>
    <name evidence="1" type="ORF">CLOSTHATH_04333</name>
</gene>
<comment type="caution">
    <text evidence="1">The sequence shown here is derived from an EMBL/GenBank/DDBJ whole genome shotgun (WGS) entry which is preliminary data.</text>
</comment>
<evidence type="ECO:0000313" key="2">
    <source>
        <dbReference type="Proteomes" id="UP000004968"/>
    </source>
</evidence>
<dbReference type="EMBL" id="ACIO01000389">
    <property type="protein sequence ID" value="EFC97461.1"/>
    <property type="molecule type" value="Genomic_DNA"/>
</dbReference>
<name>D3AL39_9FIRM</name>
<protein>
    <submittedName>
        <fullName evidence="1">Acetamidase/Formamidase family protein</fullName>
    </submittedName>
</protein>
<dbReference type="AlphaFoldDB" id="D3AL39"/>
<reference evidence="1 2" key="1">
    <citation type="submission" date="2010-01" db="EMBL/GenBank/DDBJ databases">
        <authorList>
            <person name="Weinstock G."/>
            <person name="Sodergren E."/>
            <person name="Clifton S."/>
            <person name="Fulton L."/>
            <person name="Fulton B."/>
            <person name="Courtney L."/>
            <person name="Fronick C."/>
            <person name="Harrison M."/>
            <person name="Strong C."/>
            <person name="Farmer C."/>
            <person name="Delahaunty K."/>
            <person name="Markovic C."/>
            <person name="Hall O."/>
            <person name="Minx P."/>
            <person name="Tomlinson C."/>
            <person name="Mitreva M."/>
            <person name="Nelson J."/>
            <person name="Hou S."/>
            <person name="Wollam A."/>
            <person name="Pepin K.H."/>
            <person name="Johnson M."/>
            <person name="Bhonagiri V."/>
            <person name="Nash W.E."/>
            <person name="Warren W."/>
            <person name="Chinwalla A."/>
            <person name="Mardis E.R."/>
            <person name="Wilson R.K."/>
        </authorList>
    </citation>
    <scope>NUCLEOTIDE SEQUENCE [LARGE SCALE GENOMIC DNA]</scope>
    <source>
        <strain evidence="1 2">DSM 13479</strain>
    </source>
</reference>
<dbReference type="PANTHER" id="PTHR31891">
    <property type="entry name" value="FORMAMIDASE C869.04-RELATED"/>
    <property type="match status" value="1"/>
</dbReference>
<dbReference type="Proteomes" id="UP000004968">
    <property type="component" value="Unassembled WGS sequence"/>
</dbReference>
<dbReference type="Gene3D" id="2.40.10.120">
    <property type="match status" value="1"/>
</dbReference>
<dbReference type="HOGENOM" id="CLU_032013_1_0_9"/>
<dbReference type="InterPro" id="IPR004304">
    <property type="entry name" value="FmdA_AmdA"/>
</dbReference>
<dbReference type="GO" id="GO:0016811">
    <property type="term" value="F:hydrolase activity, acting on carbon-nitrogen (but not peptide) bonds, in linear amides"/>
    <property type="evidence" value="ECO:0007669"/>
    <property type="project" value="InterPro"/>
</dbReference>
<dbReference type="Gene3D" id="3.10.28.20">
    <property type="entry name" value="Acetamidase/Formamidase-like domains"/>
    <property type="match status" value="1"/>
</dbReference>
<organism evidence="1 2">
    <name type="scientific">Hungatella hathewayi DSM 13479</name>
    <dbReference type="NCBI Taxonomy" id="566550"/>
    <lineage>
        <taxon>Bacteria</taxon>
        <taxon>Bacillati</taxon>
        <taxon>Bacillota</taxon>
        <taxon>Clostridia</taxon>
        <taxon>Lachnospirales</taxon>
        <taxon>Lachnospiraceae</taxon>
        <taxon>Hungatella</taxon>
    </lineage>
</organism>
<dbReference type="PANTHER" id="PTHR31891:SF1">
    <property type="entry name" value="FORMAMIDASE C869.04-RELATED"/>
    <property type="match status" value="1"/>
</dbReference>